<feature type="region of interest" description="Disordered" evidence="1">
    <location>
        <begin position="82"/>
        <end position="111"/>
    </location>
</feature>
<feature type="compositionally biased region" description="Low complexity" evidence="1">
    <location>
        <begin position="14"/>
        <end position="25"/>
    </location>
</feature>
<evidence type="ECO:0000313" key="3">
    <source>
        <dbReference type="Proteomes" id="UP000645828"/>
    </source>
</evidence>
<accession>A0A811ZC21</accession>
<sequence length="176" mass="18699">MRICISPQFPGDLEAAGAGTTGAEEQGLGRRPHRMPPAPPKRVQFLNSAVKIAQLVRACWLITQWLCLGAMLCLSWGRGTSPSLRSPLGGPRKEVSKRRTDRQTGEPGEALASAVPRALVCPPVASALPATSQPTYTPSPSTPWQKVATAERPGSEELMGPIPTWGSQAPLEEGRG</sequence>
<evidence type="ECO:0000256" key="1">
    <source>
        <dbReference type="SAM" id="MobiDB-lite"/>
    </source>
</evidence>
<evidence type="ECO:0000313" key="2">
    <source>
        <dbReference type="EMBL" id="CAD7686265.1"/>
    </source>
</evidence>
<feature type="region of interest" description="Disordered" evidence="1">
    <location>
        <begin position="9"/>
        <end position="39"/>
    </location>
</feature>
<gene>
    <name evidence="2" type="ORF">NYPRO_LOCUS19058</name>
</gene>
<feature type="region of interest" description="Disordered" evidence="1">
    <location>
        <begin position="128"/>
        <end position="176"/>
    </location>
</feature>
<organism evidence="2 3">
    <name type="scientific">Nyctereutes procyonoides</name>
    <name type="common">Raccoon dog</name>
    <name type="synonym">Canis procyonoides</name>
    <dbReference type="NCBI Taxonomy" id="34880"/>
    <lineage>
        <taxon>Eukaryota</taxon>
        <taxon>Metazoa</taxon>
        <taxon>Chordata</taxon>
        <taxon>Craniata</taxon>
        <taxon>Vertebrata</taxon>
        <taxon>Euteleostomi</taxon>
        <taxon>Mammalia</taxon>
        <taxon>Eutheria</taxon>
        <taxon>Laurasiatheria</taxon>
        <taxon>Carnivora</taxon>
        <taxon>Caniformia</taxon>
        <taxon>Canidae</taxon>
        <taxon>Nyctereutes</taxon>
    </lineage>
</organism>
<dbReference type="Proteomes" id="UP000645828">
    <property type="component" value="Unassembled WGS sequence"/>
</dbReference>
<protein>
    <submittedName>
        <fullName evidence="2">(raccoon dog) hypothetical protein</fullName>
    </submittedName>
</protein>
<comment type="caution">
    <text evidence="2">The sequence shown here is derived from an EMBL/GenBank/DDBJ whole genome shotgun (WGS) entry which is preliminary data.</text>
</comment>
<feature type="compositionally biased region" description="Low complexity" evidence="1">
    <location>
        <begin position="131"/>
        <end position="143"/>
    </location>
</feature>
<keyword evidence="3" id="KW-1185">Reference proteome</keyword>
<proteinExistence type="predicted"/>
<dbReference type="AlphaFoldDB" id="A0A811ZC21"/>
<dbReference type="EMBL" id="CAJHUB010000761">
    <property type="protein sequence ID" value="CAD7686265.1"/>
    <property type="molecule type" value="Genomic_DNA"/>
</dbReference>
<name>A0A811ZC21_NYCPR</name>
<reference evidence="2" key="1">
    <citation type="submission" date="2020-12" db="EMBL/GenBank/DDBJ databases">
        <authorList>
            <consortium name="Molecular Ecology Group"/>
        </authorList>
    </citation>
    <scope>NUCLEOTIDE SEQUENCE</scope>
    <source>
        <strain evidence="2">TBG_1078</strain>
    </source>
</reference>
<feature type="compositionally biased region" description="Basic and acidic residues" evidence="1">
    <location>
        <begin position="91"/>
        <end position="104"/>
    </location>
</feature>